<dbReference type="InterPro" id="IPR032874">
    <property type="entry name" value="DDE_dom"/>
</dbReference>
<name>A0ABM8QY83_9BURK</name>
<proteinExistence type="predicted"/>
<evidence type="ECO:0000259" key="1">
    <source>
        <dbReference type="Pfam" id="PF13610"/>
    </source>
</evidence>
<dbReference type="PANTHER" id="PTHR35528:SF3">
    <property type="entry name" value="BLL1675 PROTEIN"/>
    <property type="match status" value="1"/>
</dbReference>
<comment type="caution">
    <text evidence="2">The sequence shown here is derived from an EMBL/GenBank/DDBJ whole genome shotgun (WGS) entry which is preliminary data.</text>
</comment>
<feature type="domain" description="DDE" evidence="1">
    <location>
        <begin position="28"/>
        <end position="77"/>
    </location>
</feature>
<reference evidence="2 3" key="1">
    <citation type="submission" date="2021-02" db="EMBL/GenBank/DDBJ databases">
        <authorList>
            <person name="Vanwijnsberghe S."/>
        </authorList>
    </citation>
    <scope>NUCLEOTIDE SEQUENCE [LARGE SCALE GENOMIC DNA]</scope>
    <source>
        <strain evidence="2 3">R-69776</strain>
    </source>
</reference>
<sequence>MKLRRWCDKFDKGFADRVKAARYKSGTTWYLDGMYVTLCGEPYLLWHSVDQHGTKLDILLQKRRDKAEAKRLFKRSCSPHVAMYRARSSH</sequence>
<dbReference type="Proteomes" id="UP000673821">
    <property type="component" value="Unassembled WGS sequence"/>
</dbReference>
<organism evidence="2 3">
    <name type="scientific">Paraburkholderia nemoris</name>
    <dbReference type="NCBI Taxonomy" id="2793076"/>
    <lineage>
        <taxon>Bacteria</taxon>
        <taxon>Pseudomonadati</taxon>
        <taxon>Pseudomonadota</taxon>
        <taxon>Betaproteobacteria</taxon>
        <taxon>Burkholderiales</taxon>
        <taxon>Burkholderiaceae</taxon>
        <taxon>Paraburkholderia</taxon>
    </lineage>
</organism>
<dbReference type="Pfam" id="PF13610">
    <property type="entry name" value="DDE_Tnp_IS240"/>
    <property type="match status" value="1"/>
</dbReference>
<dbReference type="EMBL" id="CAJNBH010000004">
    <property type="protein sequence ID" value="CAE6722669.1"/>
    <property type="molecule type" value="Genomic_DNA"/>
</dbReference>
<dbReference type="PANTHER" id="PTHR35528">
    <property type="entry name" value="BLL1675 PROTEIN"/>
    <property type="match status" value="1"/>
</dbReference>
<evidence type="ECO:0000313" key="2">
    <source>
        <dbReference type="EMBL" id="CAE6722669.1"/>
    </source>
</evidence>
<dbReference type="InterPro" id="IPR052183">
    <property type="entry name" value="IS_Transposase"/>
</dbReference>
<gene>
    <name evidence="2" type="ORF">R69776_01604</name>
</gene>
<evidence type="ECO:0000313" key="3">
    <source>
        <dbReference type="Proteomes" id="UP000673821"/>
    </source>
</evidence>
<accession>A0ABM8QY83</accession>
<keyword evidence="3" id="KW-1185">Reference proteome</keyword>
<protein>
    <recommendedName>
        <fullName evidence="1">DDE domain-containing protein</fullName>
    </recommendedName>
</protein>